<dbReference type="CDD" id="cd01092">
    <property type="entry name" value="APP-like"/>
    <property type="match status" value="1"/>
</dbReference>
<dbReference type="PANTHER" id="PTHR46112:SF3">
    <property type="entry name" value="AMINOPEPTIDASE YPDF"/>
    <property type="match status" value="1"/>
</dbReference>
<reference evidence="6 7" key="1">
    <citation type="submission" date="2019-05" db="EMBL/GenBank/DDBJ databases">
        <title>The metagenome of a microbial culture collection derived from dairy environment covers the genomic content of the human microbiome.</title>
        <authorList>
            <person name="Roder T."/>
            <person name="Wuthrich D."/>
            <person name="Sattari Z."/>
            <person name="Von Ah U."/>
            <person name="Bar C."/>
            <person name="Ronchi F."/>
            <person name="Macpherson A.J."/>
            <person name="Ganal-Vonarburg S.C."/>
            <person name="Bruggmann R."/>
            <person name="Vergeres G."/>
        </authorList>
    </citation>
    <scope>NUCLEOTIDE SEQUENCE [LARGE SCALE GENOMIC DNA]</scope>
    <source>
        <strain evidence="6 7">FAM 24227</strain>
    </source>
</reference>
<keyword evidence="6" id="KW-0645">Protease</keyword>
<evidence type="ECO:0000313" key="6">
    <source>
        <dbReference type="EMBL" id="TLQ48794.1"/>
    </source>
</evidence>
<organism evidence="6 7">
    <name type="scientific">Ruoffia tabacinasalis</name>
    <dbReference type="NCBI Taxonomy" id="87458"/>
    <lineage>
        <taxon>Bacteria</taxon>
        <taxon>Bacillati</taxon>
        <taxon>Bacillota</taxon>
        <taxon>Bacilli</taxon>
        <taxon>Lactobacillales</taxon>
        <taxon>Aerococcaceae</taxon>
        <taxon>Ruoffia</taxon>
    </lineage>
</organism>
<dbReference type="InterPro" id="IPR000994">
    <property type="entry name" value="Pept_M24"/>
</dbReference>
<dbReference type="Gene3D" id="3.40.350.10">
    <property type="entry name" value="Creatinase/prolidase N-terminal domain"/>
    <property type="match status" value="1"/>
</dbReference>
<evidence type="ECO:0000259" key="4">
    <source>
        <dbReference type="Pfam" id="PF00557"/>
    </source>
</evidence>
<protein>
    <submittedName>
        <fullName evidence="6">Aminopeptidase P family protein</fullName>
    </submittedName>
</protein>
<dbReference type="FunFam" id="3.90.230.10:FF:000014">
    <property type="entry name" value="Aminopeptidase P family protein"/>
    <property type="match status" value="1"/>
</dbReference>
<dbReference type="InterPro" id="IPR000587">
    <property type="entry name" value="Creatinase_N"/>
</dbReference>
<dbReference type="AlphaFoldDB" id="A0A5R9EET3"/>
<sequence length="354" mass="39075">MNNRITELRLEMKKQNLDAFLVTAPKNVRYLSSFTGSAGLIVITPEHEYFITDFRYTDQAKEQAKGFDVIIHQGKMYEEISELLNAEDVRAMGIEADDMNVSTYSRLSDLFEPMLVQTSGVIETIREVKSEDEIETIREACDITDQAFEHILTFIKPGVTEIEVANELDRFLKGKGASGMSFDTIVASGVRSSMPHGVASDKVIEHGDLVTLDFGCYYKGYTSDMTRTIAVGEVDPKLEEIYNIVLEAHNRVIAGTKAGMTGKEVDALARDYITEKGYGPNFGHTTGHGIGLDVHEGPAVASRNEKTLVENNIITNEPGIYVSGLGGVRIEDDLIVKTDGVESLNRSPKKLIIV</sequence>
<evidence type="ECO:0000259" key="5">
    <source>
        <dbReference type="Pfam" id="PF01321"/>
    </source>
</evidence>
<dbReference type="SUPFAM" id="SSF53092">
    <property type="entry name" value="Creatinase/prolidase N-terminal domain"/>
    <property type="match status" value="1"/>
</dbReference>
<dbReference type="Pfam" id="PF00557">
    <property type="entry name" value="Peptidase_M24"/>
    <property type="match status" value="1"/>
</dbReference>
<dbReference type="Pfam" id="PF01321">
    <property type="entry name" value="Creatinase_N"/>
    <property type="match status" value="1"/>
</dbReference>
<dbReference type="InterPro" id="IPR050659">
    <property type="entry name" value="Peptidase_M24B"/>
</dbReference>
<evidence type="ECO:0000313" key="7">
    <source>
        <dbReference type="Proteomes" id="UP000306420"/>
    </source>
</evidence>
<dbReference type="RefSeq" id="WP_138404082.1">
    <property type="nucleotide sequence ID" value="NZ_VBSP01000008.1"/>
</dbReference>
<comment type="similarity">
    <text evidence="2">Belongs to the peptidase M24B family.</text>
</comment>
<feature type="domain" description="Creatinase N-terminal" evidence="5">
    <location>
        <begin position="4"/>
        <end position="128"/>
    </location>
</feature>
<dbReference type="GO" id="GO:0004177">
    <property type="term" value="F:aminopeptidase activity"/>
    <property type="evidence" value="ECO:0007669"/>
    <property type="project" value="UniProtKB-KW"/>
</dbReference>
<comment type="cofactor">
    <cofactor evidence="1">
        <name>Mn(2+)</name>
        <dbReference type="ChEBI" id="CHEBI:29035"/>
    </cofactor>
</comment>
<proteinExistence type="inferred from homology"/>
<dbReference type="SUPFAM" id="SSF55920">
    <property type="entry name" value="Creatinase/aminopeptidase"/>
    <property type="match status" value="1"/>
</dbReference>
<evidence type="ECO:0000256" key="1">
    <source>
        <dbReference type="ARBA" id="ARBA00001936"/>
    </source>
</evidence>
<feature type="domain" description="Peptidase M24" evidence="4">
    <location>
        <begin position="135"/>
        <end position="337"/>
    </location>
</feature>
<dbReference type="Gene3D" id="3.90.230.10">
    <property type="entry name" value="Creatinase/methionine aminopeptidase superfamily"/>
    <property type="match status" value="1"/>
</dbReference>
<accession>A0A5R9EET3</accession>
<keyword evidence="3" id="KW-0378">Hydrolase</keyword>
<dbReference type="InterPro" id="IPR029149">
    <property type="entry name" value="Creatin/AminoP/Spt16_N"/>
</dbReference>
<name>A0A5R9EET3_9LACT</name>
<dbReference type="OrthoDB" id="9806388at2"/>
<dbReference type="InterPro" id="IPR036005">
    <property type="entry name" value="Creatinase/aminopeptidase-like"/>
</dbReference>
<comment type="caution">
    <text evidence="6">The sequence shown here is derived from an EMBL/GenBank/DDBJ whole genome shotgun (WGS) entry which is preliminary data.</text>
</comment>
<dbReference type="PANTHER" id="PTHR46112">
    <property type="entry name" value="AMINOPEPTIDASE"/>
    <property type="match status" value="1"/>
</dbReference>
<dbReference type="EMBL" id="VBSP01000008">
    <property type="protein sequence ID" value="TLQ48794.1"/>
    <property type="molecule type" value="Genomic_DNA"/>
</dbReference>
<dbReference type="Proteomes" id="UP000306420">
    <property type="component" value="Unassembled WGS sequence"/>
</dbReference>
<evidence type="ECO:0000256" key="2">
    <source>
        <dbReference type="ARBA" id="ARBA00008766"/>
    </source>
</evidence>
<keyword evidence="6" id="KW-0031">Aminopeptidase</keyword>
<evidence type="ECO:0000256" key="3">
    <source>
        <dbReference type="ARBA" id="ARBA00022801"/>
    </source>
</evidence>
<gene>
    <name evidence="6" type="ORF">FEZ33_03850</name>
</gene>